<comment type="caution">
    <text evidence="1">The sequence shown here is derived from an EMBL/GenBank/DDBJ whole genome shotgun (WGS) entry which is preliminary data.</text>
</comment>
<gene>
    <name evidence="1" type="ORF">LCGC14_1653570</name>
</gene>
<protein>
    <submittedName>
        <fullName evidence="1">Uncharacterized protein</fullName>
    </submittedName>
</protein>
<reference evidence="1" key="1">
    <citation type="journal article" date="2015" name="Nature">
        <title>Complex archaea that bridge the gap between prokaryotes and eukaryotes.</title>
        <authorList>
            <person name="Spang A."/>
            <person name="Saw J.H."/>
            <person name="Jorgensen S.L."/>
            <person name="Zaremba-Niedzwiedzka K."/>
            <person name="Martijn J."/>
            <person name="Lind A.E."/>
            <person name="van Eijk R."/>
            <person name="Schleper C."/>
            <person name="Guy L."/>
            <person name="Ettema T.J."/>
        </authorList>
    </citation>
    <scope>NUCLEOTIDE SEQUENCE</scope>
</reference>
<dbReference type="AlphaFoldDB" id="A0A0F9HWW1"/>
<dbReference type="EMBL" id="LAZR01013941">
    <property type="protein sequence ID" value="KKM19637.1"/>
    <property type="molecule type" value="Genomic_DNA"/>
</dbReference>
<evidence type="ECO:0000313" key="1">
    <source>
        <dbReference type="EMBL" id="KKM19637.1"/>
    </source>
</evidence>
<organism evidence="1">
    <name type="scientific">marine sediment metagenome</name>
    <dbReference type="NCBI Taxonomy" id="412755"/>
    <lineage>
        <taxon>unclassified sequences</taxon>
        <taxon>metagenomes</taxon>
        <taxon>ecological metagenomes</taxon>
    </lineage>
</organism>
<proteinExistence type="predicted"/>
<sequence>MADDRDFRVRAFLYFVNEGIARGLYNHVLGQEDKAVDINSDEPNAEMKMLDIGDNWTVKFDLCFPPEHQDVAEGLYNHTKNAARNQAQLLPNPGEQDTGSVSIERCGHRTGQGCEITERYEVV</sequence>
<accession>A0A0F9HWW1</accession>
<name>A0A0F9HWW1_9ZZZZ</name>